<evidence type="ECO:0000313" key="2">
    <source>
        <dbReference type="Proteomes" id="UP000634136"/>
    </source>
</evidence>
<accession>A0A834WMZ0</accession>
<reference evidence="1" key="1">
    <citation type="submission" date="2020-09" db="EMBL/GenBank/DDBJ databases">
        <title>Genome-Enabled Discovery of Anthraquinone Biosynthesis in Senna tora.</title>
        <authorList>
            <person name="Kang S.-H."/>
            <person name="Pandey R.P."/>
            <person name="Lee C.-M."/>
            <person name="Sim J.-S."/>
            <person name="Jeong J.-T."/>
            <person name="Choi B.-S."/>
            <person name="Jung M."/>
            <person name="Ginzburg D."/>
            <person name="Zhao K."/>
            <person name="Won S.Y."/>
            <person name="Oh T.-J."/>
            <person name="Yu Y."/>
            <person name="Kim N.-H."/>
            <person name="Lee O.R."/>
            <person name="Lee T.-H."/>
            <person name="Bashyal P."/>
            <person name="Kim T.-S."/>
            <person name="Lee W.-H."/>
            <person name="Kawkins C."/>
            <person name="Kim C.-K."/>
            <person name="Kim J.S."/>
            <person name="Ahn B.O."/>
            <person name="Rhee S.Y."/>
            <person name="Sohng J.K."/>
        </authorList>
    </citation>
    <scope>NUCLEOTIDE SEQUENCE</scope>
    <source>
        <tissue evidence="1">Leaf</tissue>
    </source>
</reference>
<keyword evidence="2" id="KW-1185">Reference proteome</keyword>
<proteinExistence type="predicted"/>
<organism evidence="1 2">
    <name type="scientific">Senna tora</name>
    <dbReference type="NCBI Taxonomy" id="362788"/>
    <lineage>
        <taxon>Eukaryota</taxon>
        <taxon>Viridiplantae</taxon>
        <taxon>Streptophyta</taxon>
        <taxon>Embryophyta</taxon>
        <taxon>Tracheophyta</taxon>
        <taxon>Spermatophyta</taxon>
        <taxon>Magnoliopsida</taxon>
        <taxon>eudicotyledons</taxon>
        <taxon>Gunneridae</taxon>
        <taxon>Pentapetalae</taxon>
        <taxon>rosids</taxon>
        <taxon>fabids</taxon>
        <taxon>Fabales</taxon>
        <taxon>Fabaceae</taxon>
        <taxon>Caesalpinioideae</taxon>
        <taxon>Cassia clade</taxon>
        <taxon>Senna</taxon>
    </lineage>
</organism>
<dbReference type="AlphaFoldDB" id="A0A834WMZ0"/>
<gene>
    <name evidence="1" type="ORF">G2W53_017982</name>
</gene>
<evidence type="ECO:0000313" key="1">
    <source>
        <dbReference type="EMBL" id="KAF7826818.1"/>
    </source>
</evidence>
<sequence>MTNSNPSLSSHFINPSHASEHLVDFASTCDAGKIVSCEHVGPVAELDQHELDPIPGKVDVQLKKPPNNWAKKNFIKAGDKVMKIVERSGAKDGTRKMKCARPFTVAKVHHYGAVELFYNKKGTMHIRDGTETEKEQLVTVEDEAH</sequence>
<name>A0A834WMZ0_9FABA</name>
<protein>
    <submittedName>
        <fullName evidence="1">Uncharacterized protein</fullName>
    </submittedName>
</protein>
<comment type="caution">
    <text evidence="1">The sequence shown here is derived from an EMBL/GenBank/DDBJ whole genome shotgun (WGS) entry which is preliminary data.</text>
</comment>
<dbReference type="EMBL" id="JAAIUW010000006">
    <property type="protein sequence ID" value="KAF7826818.1"/>
    <property type="molecule type" value="Genomic_DNA"/>
</dbReference>
<dbReference type="Proteomes" id="UP000634136">
    <property type="component" value="Unassembled WGS sequence"/>
</dbReference>